<evidence type="ECO:0000313" key="1">
    <source>
        <dbReference type="EMBL" id="OCT75598.1"/>
    </source>
</evidence>
<organism evidence="1 2">
    <name type="scientific">Xenopus laevis</name>
    <name type="common">African clawed frog</name>
    <dbReference type="NCBI Taxonomy" id="8355"/>
    <lineage>
        <taxon>Eukaryota</taxon>
        <taxon>Metazoa</taxon>
        <taxon>Chordata</taxon>
        <taxon>Craniata</taxon>
        <taxon>Vertebrata</taxon>
        <taxon>Euteleostomi</taxon>
        <taxon>Amphibia</taxon>
        <taxon>Batrachia</taxon>
        <taxon>Anura</taxon>
        <taxon>Pipoidea</taxon>
        <taxon>Pipidae</taxon>
        <taxon>Xenopodinae</taxon>
        <taxon>Xenopus</taxon>
        <taxon>Xenopus</taxon>
    </lineage>
</organism>
<proteinExistence type="predicted"/>
<reference evidence="2" key="1">
    <citation type="journal article" date="2016" name="Nature">
        <title>Genome evolution in the allotetraploid frog Xenopus laevis.</title>
        <authorList>
            <person name="Session A.M."/>
            <person name="Uno Y."/>
            <person name="Kwon T."/>
            <person name="Chapman J.A."/>
            <person name="Toyoda A."/>
            <person name="Takahashi S."/>
            <person name="Fukui A."/>
            <person name="Hikosaka A."/>
            <person name="Suzuki A."/>
            <person name="Kondo M."/>
            <person name="van Heeringen S.J."/>
            <person name="Quigley I."/>
            <person name="Heinz S."/>
            <person name="Ogino H."/>
            <person name="Ochi H."/>
            <person name="Hellsten U."/>
            <person name="Lyons J.B."/>
            <person name="Simakov O."/>
            <person name="Putnam N."/>
            <person name="Stites J."/>
            <person name="Kuroki Y."/>
            <person name="Tanaka T."/>
            <person name="Michiue T."/>
            <person name="Watanabe M."/>
            <person name="Bogdanovic O."/>
            <person name="Lister R."/>
            <person name="Georgiou G."/>
            <person name="Paranjpe S.S."/>
            <person name="van Kruijsbergen I."/>
            <person name="Shu S."/>
            <person name="Carlson J."/>
            <person name="Kinoshita T."/>
            <person name="Ohta Y."/>
            <person name="Mawaribuchi S."/>
            <person name="Jenkins J."/>
            <person name="Grimwood J."/>
            <person name="Schmutz J."/>
            <person name="Mitros T."/>
            <person name="Mozaffari S.V."/>
            <person name="Suzuki Y."/>
            <person name="Haramoto Y."/>
            <person name="Yamamoto T.S."/>
            <person name="Takagi C."/>
            <person name="Heald R."/>
            <person name="Miller K."/>
            <person name="Haudenschild C."/>
            <person name="Kitzman J."/>
            <person name="Nakayama T."/>
            <person name="Izutsu Y."/>
            <person name="Robert J."/>
            <person name="Fortriede J."/>
            <person name="Burns K."/>
            <person name="Lotay V."/>
            <person name="Karimi K."/>
            <person name="Yasuoka Y."/>
            <person name="Dichmann D.S."/>
            <person name="Flajnik M.F."/>
            <person name="Houston D.W."/>
            <person name="Shendure J."/>
            <person name="DuPasquier L."/>
            <person name="Vize P.D."/>
            <person name="Zorn A.M."/>
            <person name="Ito M."/>
            <person name="Marcotte E.M."/>
            <person name="Wallingford J.B."/>
            <person name="Ito Y."/>
            <person name="Asashima M."/>
            <person name="Ueno N."/>
            <person name="Matsuda Y."/>
            <person name="Veenstra G.J."/>
            <person name="Fujiyama A."/>
            <person name="Harland R.M."/>
            <person name="Taira M."/>
            <person name="Rokhsar D.S."/>
        </authorList>
    </citation>
    <scope>NUCLEOTIDE SEQUENCE [LARGE SCALE GENOMIC DNA]</scope>
    <source>
        <strain evidence="2">J</strain>
    </source>
</reference>
<sequence length="75" mass="8395">MLIEQGGCFIAGGTGCLMKRVSHYVGLFPYECKGLLWLGYTWDSLVGLIALNKLKKHNIYVSLFISLDHVCDKES</sequence>
<dbReference type="EMBL" id="CM004476">
    <property type="protein sequence ID" value="OCT75598.1"/>
    <property type="molecule type" value="Genomic_DNA"/>
</dbReference>
<dbReference type="AlphaFoldDB" id="A0A974CM41"/>
<gene>
    <name evidence="1" type="ORF">XELAEV_18030781mg</name>
</gene>
<name>A0A974CM41_XENLA</name>
<evidence type="ECO:0000313" key="2">
    <source>
        <dbReference type="Proteomes" id="UP000694892"/>
    </source>
</evidence>
<accession>A0A974CM41</accession>
<dbReference type="Proteomes" id="UP000694892">
    <property type="component" value="Chromosome 6L"/>
</dbReference>
<protein>
    <submittedName>
        <fullName evidence="1">Uncharacterized protein</fullName>
    </submittedName>
</protein>